<sequence length="60" mass="7153">MNNIKLIRPNNVVEIKNMDIKTVISNLQKFKILISQNEYFIKFSLHTKMFIKRISKNNSI</sequence>
<keyword evidence="2" id="KW-1185">Reference proteome</keyword>
<reference evidence="1" key="1">
    <citation type="submission" date="2015-12" db="EMBL/GenBank/DDBJ databases">
        <title>Chromosome of the avian spirochetosis agent Borrelia anserina Es.</title>
        <authorList>
            <person name="Elbir H."/>
            <person name="Sitlani P."/>
            <person name="Bergstroem S."/>
            <person name="Barbour A.G."/>
        </authorList>
    </citation>
    <scope>NUCLEOTIDE SEQUENCE [LARGE SCALE GENOMIC DNA]</scope>
    <source>
        <strain evidence="1">Es</strain>
    </source>
</reference>
<organism evidence="1 2">
    <name type="scientific">Borrelia anserina Es</name>
    <dbReference type="NCBI Taxonomy" id="1365188"/>
    <lineage>
        <taxon>Bacteria</taxon>
        <taxon>Pseudomonadati</taxon>
        <taxon>Spirochaetota</taxon>
        <taxon>Spirochaetia</taxon>
        <taxon>Spirochaetales</taxon>
        <taxon>Borreliaceae</taxon>
        <taxon>Borrelia</taxon>
    </lineage>
</organism>
<dbReference type="EMBL" id="CP013704">
    <property type="protein sequence ID" value="APR64982.1"/>
    <property type="molecule type" value="Genomic_DNA"/>
</dbReference>
<gene>
    <name evidence="1" type="ORF">N187_02615</name>
</gene>
<dbReference type="Proteomes" id="UP000185502">
    <property type="component" value="Chromosome"/>
</dbReference>
<evidence type="ECO:0000313" key="1">
    <source>
        <dbReference type="EMBL" id="APR64982.1"/>
    </source>
</evidence>
<name>A0ABM6FUJ4_BORAN</name>
<proteinExistence type="predicted"/>
<evidence type="ECO:0000313" key="2">
    <source>
        <dbReference type="Proteomes" id="UP000185502"/>
    </source>
</evidence>
<protein>
    <submittedName>
        <fullName evidence="1">Uncharacterized protein</fullName>
    </submittedName>
</protein>
<accession>A0ABM6FUJ4</accession>